<dbReference type="Proteomes" id="UP000184231">
    <property type="component" value="Unassembled WGS sequence"/>
</dbReference>
<dbReference type="PRINTS" id="PR00080">
    <property type="entry name" value="SDRFAMILY"/>
</dbReference>
<reference evidence="2 3" key="1">
    <citation type="submission" date="2016-11" db="EMBL/GenBank/DDBJ databases">
        <authorList>
            <person name="Jaros S."/>
            <person name="Januszkiewicz K."/>
            <person name="Wedrychowicz H."/>
        </authorList>
    </citation>
    <scope>NUCLEOTIDE SEQUENCE [LARGE SCALE GENOMIC DNA]</scope>
    <source>
        <strain evidence="2 3">CGMCC 1.8863</strain>
    </source>
</reference>
<protein>
    <submittedName>
        <fullName evidence="2">NAD(P)-dependent dehydrogenase, short-chain alcohol dehydrogenase family</fullName>
    </submittedName>
</protein>
<dbReference type="RefSeq" id="WP_072763216.1">
    <property type="nucleotide sequence ID" value="NZ_FQYX01000003.1"/>
</dbReference>
<dbReference type="PROSITE" id="PS00061">
    <property type="entry name" value="ADH_SHORT"/>
    <property type="match status" value="1"/>
</dbReference>
<dbReference type="Pfam" id="PF13561">
    <property type="entry name" value="adh_short_C2"/>
    <property type="match status" value="1"/>
</dbReference>
<dbReference type="CDD" id="cd05233">
    <property type="entry name" value="SDR_c"/>
    <property type="match status" value="1"/>
</dbReference>
<dbReference type="STRING" id="558155.SAMN04487911_103153"/>
<name>A0A1M6CC07_9FLAO</name>
<dbReference type="PANTHER" id="PTHR43943">
    <property type="entry name" value="DEHYDROGENASE/REDUCTASE (SDR FAMILY) MEMBER 4"/>
    <property type="match status" value="1"/>
</dbReference>
<dbReference type="AlphaFoldDB" id="A0A1M6CC07"/>
<organism evidence="2 3">
    <name type="scientific">Arenibacter nanhaiticus</name>
    <dbReference type="NCBI Taxonomy" id="558155"/>
    <lineage>
        <taxon>Bacteria</taxon>
        <taxon>Pseudomonadati</taxon>
        <taxon>Bacteroidota</taxon>
        <taxon>Flavobacteriia</taxon>
        <taxon>Flavobacteriales</taxon>
        <taxon>Flavobacteriaceae</taxon>
        <taxon>Arenibacter</taxon>
    </lineage>
</organism>
<dbReference type="InterPro" id="IPR036291">
    <property type="entry name" value="NAD(P)-bd_dom_sf"/>
</dbReference>
<dbReference type="EMBL" id="FQYX01000003">
    <property type="protein sequence ID" value="SHI58542.1"/>
    <property type="molecule type" value="Genomic_DNA"/>
</dbReference>
<gene>
    <name evidence="2" type="ORF">SAMN04487911_103153</name>
</gene>
<evidence type="ECO:0000256" key="1">
    <source>
        <dbReference type="ARBA" id="ARBA00006484"/>
    </source>
</evidence>
<dbReference type="PANTHER" id="PTHR43943:SF2">
    <property type="entry name" value="DEHYDROGENASE_REDUCTASE 4"/>
    <property type="match status" value="1"/>
</dbReference>
<dbReference type="Gene3D" id="3.40.50.720">
    <property type="entry name" value="NAD(P)-binding Rossmann-like Domain"/>
    <property type="match status" value="1"/>
</dbReference>
<dbReference type="OrthoDB" id="597477at2"/>
<keyword evidence="3" id="KW-1185">Reference proteome</keyword>
<dbReference type="InterPro" id="IPR002347">
    <property type="entry name" value="SDR_fam"/>
</dbReference>
<dbReference type="InterPro" id="IPR020904">
    <property type="entry name" value="Sc_DH/Rdtase_CS"/>
</dbReference>
<sequence length="261" mass="28418">MLSIDLKGKTALVTGVTSGIGFGIAKIFARAGCTITGCANFKENTEDAKKFSEMLTMEDANGHYSYCDVTDINQMTRTVEATVEKYGGIDILISNAGVNVFEGADHCSEKQWDFNTDLNLKSHWQLSLLCKPWLEKSENGVILIMTSNHCEATIPGCFPYNVTKTALKGLVQSLAIEWGPKIRTIGIAPGFIDTVGNQKWFDSFPDPTAERRRTIALHPVKKLGTPEDIGTFCAFLASDLAGFISGSTYLIDGGRSALMQD</sequence>
<accession>A0A1M6CC07</accession>
<proteinExistence type="inferred from homology"/>
<evidence type="ECO:0000313" key="2">
    <source>
        <dbReference type="EMBL" id="SHI58542.1"/>
    </source>
</evidence>
<comment type="similarity">
    <text evidence="1">Belongs to the short-chain dehydrogenases/reductases (SDR) family.</text>
</comment>
<dbReference type="FunFam" id="3.40.50.720:FF:000084">
    <property type="entry name" value="Short-chain dehydrogenase reductase"/>
    <property type="match status" value="1"/>
</dbReference>
<evidence type="ECO:0000313" key="3">
    <source>
        <dbReference type="Proteomes" id="UP000184231"/>
    </source>
</evidence>
<dbReference type="SUPFAM" id="SSF51735">
    <property type="entry name" value="NAD(P)-binding Rossmann-fold domains"/>
    <property type="match status" value="1"/>
</dbReference>
<dbReference type="PRINTS" id="PR00081">
    <property type="entry name" value="GDHRDH"/>
</dbReference>